<dbReference type="CDD" id="cd12797">
    <property type="entry name" value="M23_peptidase"/>
    <property type="match status" value="1"/>
</dbReference>
<dbReference type="SUPFAM" id="SSF51261">
    <property type="entry name" value="Duplicated hybrid motif"/>
    <property type="match status" value="1"/>
</dbReference>
<reference evidence="3" key="1">
    <citation type="submission" date="2020-05" db="EMBL/GenBank/DDBJ databases">
        <authorList>
            <person name="Chiriac C."/>
            <person name="Salcher M."/>
            <person name="Ghai R."/>
            <person name="Kavagutti S V."/>
        </authorList>
    </citation>
    <scope>NUCLEOTIDE SEQUENCE</scope>
</reference>
<dbReference type="PROSITE" id="PS51318">
    <property type="entry name" value="TAT"/>
    <property type="match status" value="1"/>
</dbReference>
<protein>
    <submittedName>
        <fullName evidence="3">Unannotated protein</fullName>
    </submittedName>
</protein>
<accession>A0A6J7IVR8</accession>
<dbReference type="AlphaFoldDB" id="A0A6J7IVR8"/>
<feature type="domain" description="M23ase beta-sheet core" evidence="2">
    <location>
        <begin position="202"/>
        <end position="301"/>
    </location>
</feature>
<sequence>MATPLKPTVPQRRRTLVASLAVALIGTAAIGVPSAAAAPRDGRCDPGEFCYSFNSGFQGAISDHAGSLADYGTRQPGCYEFRGSGAGAGRCIKNQAAAARNRTGGPVTVYFNSGYAGRQQVIPAGATINLVPGLKNENASHRFGAPGPATPTPTPSTPVTTPTPAPTAPVAMRGPLSKALYGGLSGGAVTCGFDGYTTTSGAHEGIDLKRSEGSAVKSLTPGVVLAVSPGRPGRRSRTDLSTIAIYYAAKRSTVVYLHAAPLGSLRTGQRIKRGQTIGTESWRGVTSRPSGHTHVEVRPGRRTFAATSVGDEHLENPNPGPFWSALGYQVR</sequence>
<dbReference type="EMBL" id="CAFBMK010000191">
    <property type="protein sequence ID" value="CAB4934886.1"/>
    <property type="molecule type" value="Genomic_DNA"/>
</dbReference>
<organism evidence="3">
    <name type="scientific">freshwater metagenome</name>
    <dbReference type="NCBI Taxonomy" id="449393"/>
    <lineage>
        <taxon>unclassified sequences</taxon>
        <taxon>metagenomes</taxon>
        <taxon>ecological metagenomes</taxon>
    </lineage>
</organism>
<dbReference type="InterPro" id="IPR006311">
    <property type="entry name" value="TAT_signal"/>
</dbReference>
<gene>
    <name evidence="3" type="ORF">UFOPK3564_02592</name>
</gene>
<evidence type="ECO:0000313" key="3">
    <source>
        <dbReference type="EMBL" id="CAB4934886.1"/>
    </source>
</evidence>
<dbReference type="InterPro" id="IPR011055">
    <property type="entry name" value="Dup_hybrid_motif"/>
</dbReference>
<dbReference type="Pfam" id="PF01551">
    <property type="entry name" value="Peptidase_M23"/>
    <property type="match status" value="1"/>
</dbReference>
<dbReference type="Gene3D" id="2.70.70.10">
    <property type="entry name" value="Glucose Permease (Domain IIA)"/>
    <property type="match status" value="1"/>
</dbReference>
<evidence type="ECO:0000256" key="1">
    <source>
        <dbReference type="SAM" id="MobiDB-lite"/>
    </source>
</evidence>
<dbReference type="InterPro" id="IPR016047">
    <property type="entry name" value="M23ase_b-sheet_dom"/>
</dbReference>
<feature type="region of interest" description="Disordered" evidence="1">
    <location>
        <begin position="137"/>
        <end position="165"/>
    </location>
</feature>
<name>A0A6J7IVR8_9ZZZZ</name>
<dbReference type="Pfam" id="PF03995">
    <property type="entry name" value="Inhibitor_I36"/>
    <property type="match status" value="1"/>
</dbReference>
<evidence type="ECO:0000259" key="2">
    <source>
        <dbReference type="Pfam" id="PF01551"/>
    </source>
</evidence>
<proteinExistence type="predicted"/>
<feature type="compositionally biased region" description="Pro residues" evidence="1">
    <location>
        <begin position="148"/>
        <end position="165"/>
    </location>
</feature>